<organism evidence="3 4">
    <name type="scientific">Stella humosa</name>
    <dbReference type="NCBI Taxonomy" id="94"/>
    <lineage>
        <taxon>Bacteria</taxon>
        <taxon>Pseudomonadati</taxon>
        <taxon>Pseudomonadota</taxon>
        <taxon>Alphaproteobacteria</taxon>
        <taxon>Rhodospirillales</taxon>
        <taxon>Stellaceae</taxon>
        <taxon>Stella</taxon>
    </lineage>
</organism>
<gene>
    <name evidence="3" type="ORF">EDC65_4259</name>
</gene>
<protein>
    <recommendedName>
        <fullName evidence="2">Anti-sigma factor NepR domain-containing protein</fullName>
    </recommendedName>
</protein>
<evidence type="ECO:0000313" key="3">
    <source>
        <dbReference type="EMBL" id="ROP83610.1"/>
    </source>
</evidence>
<dbReference type="AlphaFoldDB" id="A0A3N1KYC4"/>
<feature type="region of interest" description="Disordered" evidence="1">
    <location>
        <begin position="1"/>
        <end position="36"/>
    </location>
</feature>
<comment type="caution">
    <text evidence="3">The sequence shown here is derived from an EMBL/GenBank/DDBJ whole genome shotgun (WGS) entry which is preliminary data.</text>
</comment>
<evidence type="ECO:0000259" key="2">
    <source>
        <dbReference type="Pfam" id="PF18557"/>
    </source>
</evidence>
<accession>A0A3N1KYC4</accession>
<feature type="domain" description="Anti-sigma factor NepR" evidence="2">
    <location>
        <begin position="38"/>
        <end position="67"/>
    </location>
</feature>
<dbReference type="Pfam" id="PF18557">
    <property type="entry name" value="NepR"/>
    <property type="match status" value="1"/>
</dbReference>
<reference evidence="3 4" key="1">
    <citation type="submission" date="2018-11" db="EMBL/GenBank/DDBJ databases">
        <title>Genomic Encyclopedia of Type Strains, Phase IV (KMG-IV): sequencing the most valuable type-strain genomes for metagenomic binning, comparative biology and taxonomic classification.</title>
        <authorList>
            <person name="Goeker M."/>
        </authorList>
    </citation>
    <scope>NUCLEOTIDE SEQUENCE [LARGE SCALE GENOMIC DNA]</scope>
    <source>
        <strain evidence="3 4">DSM 5900</strain>
    </source>
</reference>
<dbReference type="Proteomes" id="UP000278222">
    <property type="component" value="Unassembled WGS sequence"/>
</dbReference>
<dbReference type="RefSeq" id="WP_123693320.1">
    <property type="nucleotide sequence ID" value="NZ_AP019700.1"/>
</dbReference>
<sequence length="76" mass="8169">MDQDRPIPTDQEQAAPAGSSVAATGDAAATARTHPQTDWIDARLKSLYEAVVAEPLPDDLQAFIDKLVDQPAKPDR</sequence>
<proteinExistence type="predicted"/>
<keyword evidence="4" id="KW-1185">Reference proteome</keyword>
<evidence type="ECO:0000256" key="1">
    <source>
        <dbReference type="SAM" id="MobiDB-lite"/>
    </source>
</evidence>
<dbReference type="EMBL" id="RJKX01000016">
    <property type="protein sequence ID" value="ROP83610.1"/>
    <property type="molecule type" value="Genomic_DNA"/>
</dbReference>
<evidence type="ECO:0000313" key="4">
    <source>
        <dbReference type="Proteomes" id="UP000278222"/>
    </source>
</evidence>
<name>A0A3N1KYC4_9PROT</name>
<feature type="compositionally biased region" description="Low complexity" evidence="1">
    <location>
        <begin position="17"/>
        <end position="31"/>
    </location>
</feature>
<dbReference type="InterPro" id="IPR041649">
    <property type="entry name" value="NepR"/>
</dbReference>